<dbReference type="Proteomes" id="UP000681722">
    <property type="component" value="Unassembled WGS sequence"/>
</dbReference>
<dbReference type="PANTHER" id="PTHR45659">
    <property type="entry name" value="HOMEOBOX PROTEIN HOX"/>
    <property type="match status" value="1"/>
</dbReference>
<gene>
    <name evidence="11" type="ORF">GPM918_LOCUS10295</name>
    <name evidence="12" type="ORF">SRO942_LOCUS10296</name>
</gene>
<dbReference type="PANTHER" id="PTHR45659:SF4">
    <property type="entry name" value="HOMEOBOX PROTEIN ABDOMINAL-A"/>
    <property type="match status" value="1"/>
</dbReference>
<dbReference type="GO" id="GO:0000978">
    <property type="term" value="F:RNA polymerase II cis-regulatory region sequence-specific DNA binding"/>
    <property type="evidence" value="ECO:0007669"/>
    <property type="project" value="TreeGrafter"/>
</dbReference>
<dbReference type="Pfam" id="PF00046">
    <property type="entry name" value="Homeodomain"/>
    <property type="match status" value="1"/>
</dbReference>
<feature type="compositionally biased region" description="Low complexity" evidence="8">
    <location>
        <begin position="35"/>
        <end position="68"/>
    </location>
</feature>
<evidence type="ECO:0000256" key="7">
    <source>
        <dbReference type="RuleBase" id="RU000682"/>
    </source>
</evidence>
<dbReference type="PRINTS" id="PR00024">
    <property type="entry name" value="HOMEOBOX"/>
</dbReference>
<dbReference type="Proteomes" id="UP000663829">
    <property type="component" value="Unassembled WGS sequence"/>
</dbReference>
<dbReference type="PROSITE" id="PS00027">
    <property type="entry name" value="HOMEOBOX_1"/>
    <property type="match status" value="1"/>
</dbReference>
<evidence type="ECO:0000256" key="9">
    <source>
        <dbReference type="SAM" id="Phobius"/>
    </source>
</evidence>
<sequence>MYYGTSKSGSDKINLLLISVKSLSNDLFSNGGGQSSSNQQQHHLSLGNGVGTTASNNANNGTNQNGSNIVENLDNHLGSTVATTFPYDTSSSLDYPRFSGFDRLDLRNFASSTSTTSSSSSSKTNLNPYSNFTMMQAAMQHHTAATVSTPTAHNGQLTSDYLTSVPNGGWKVQDAAAAAAFGMQSPMHHHHQLSSHFSAMTANPMLYYNWMRPGSGPEFNFEHKRTRQTYTRHQTLELEKEFHYTNRYLTRRRRIEIAHQLSLTERQIKIWFQNRRMKWKKENNFKSLNDPNVKLEASNNSHHSLTDSSCYHQIKKEHTQVNSISNTTFQSQTRSFIKQFQLYTTQTFLRTLSFVQKTTQANSLMSGLLTNFRFVQSPPGFTQDLFFTPSLYVNKSNLTCSCDVSSKCLEPSAIYNNLTLYLEFVVPGFYLSCFIVDSLLQSILECFYQRQCINEIQSWMTTNFTIVSPPDATLKSKYRPTTPVQEIFSNLTIEQWLTTILFSSYYDECHPTECTFSYVQSFDLLYTIVALLALTGGLTKILKVIVPNVVRLIR</sequence>
<feature type="domain" description="Homeobox" evidence="10">
    <location>
        <begin position="221"/>
        <end position="282"/>
    </location>
</feature>
<name>A0A814BZW1_9BILA</name>
<proteinExistence type="predicted"/>
<dbReference type="EMBL" id="CAJNOQ010002012">
    <property type="protein sequence ID" value="CAF0933140.1"/>
    <property type="molecule type" value="Genomic_DNA"/>
</dbReference>
<evidence type="ECO:0000313" key="11">
    <source>
        <dbReference type="EMBL" id="CAF0933140.1"/>
    </source>
</evidence>
<dbReference type="CDD" id="cd00086">
    <property type="entry name" value="homeodomain"/>
    <property type="match status" value="1"/>
</dbReference>
<dbReference type="InterPro" id="IPR009057">
    <property type="entry name" value="Homeodomain-like_sf"/>
</dbReference>
<keyword evidence="4 6" id="KW-0371">Homeobox</keyword>
<dbReference type="InterPro" id="IPR001356">
    <property type="entry name" value="HD"/>
</dbReference>
<evidence type="ECO:0000256" key="6">
    <source>
        <dbReference type="PROSITE-ProRule" id="PRU00108"/>
    </source>
</evidence>
<dbReference type="GO" id="GO:0005634">
    <property type="term" value="C:nucleus"/>
    <property type="evidence" value="ECO:0007669"/>
    <property type="project" value="UniProtKB-SubCell"/>
</dbReference>
<dbReference type="OrthoDB" id="6159439at2759"/>
<evidence type="ECO:0000313" key="13">
    <source>
        <dbReference type="Proteomes" id="UP000663829"/>
    </source>
</evidence>
<evidence type="ECO:0000256" key="2">
    <source>
        <dbReference type="ARBA" id="ARBA00022473"/>
    </source>
</evidence>
<dbReference type="InterPro" id="IPR020479">
    <property type="entry name" value="HD_metazoa"/>
</dbReference>
<keyword evidence="13" id="KW-1185">Reference proteome</keyword>
<keyword evidence="2" id="KW-0217">Developmental protein</keyword>
<dbReference type="EMBL" id="CAJOBC010002012">
    <property type="protein sequence ID" value="CAF3710794.1"/>
    <property type="molecule type" value="Genomic_DNA"/>
</dbReference>
<protein>
    <recommendedName>
        <fullName evidence="10">Homeobox domain-containing protein</fullName>
    </recommendedName>
</protein>
<evidence type="ECO:0000256" key="4">
    <source>
        <dbReference type="ARBA" id="ARBA00023155"/>
    </source>
</evidence>
<keyword evidence="9" id="KW-0472">Membrane</keyword>
<comment type="subcellular location">
    <subcellularLocation>
        <location evidence="1 6 7">Nucleus</location>
    </subcellularLocation>
</comment>
<dbReference type="Gene3D" id="1.10.10.60">
    <property type="entry name" value="Homeodomain-like"/>
    <property type="match status" value="1"/>
</dbReference>
<keyword evidence="3 6" id="KW-0238">DNA-binding</keyword>
<evidence type="ECO:0000256" key="1">
    <source>
        <dbReference type="ARBA" id="ARBA00004123"/>
    </source>
</evidence>
<feature type="transmembrane region" description="Helical" evidence="9">
    <location>
        <begin position="524"/>
        <end position="546"/>
    </location>
</feature>
<dbReference type="GO" id="GO:0000981">
    <property type="term" value="F:DNA-binding transcription factor activity, RNA polymerase II-specific"/>
    <property type="evidence" value="ECO:0007669"/>
    <property type="project" value="InterPro"/>
</dbReference>
<evidence type="ECO:0000259" key="10">
    <source>
        <dbReference type="PROSITE" id="PS50071"/>
    </source>
</evidence>
<evidence type="ECO:0000256" key="8">
    <source>
        <dbReference type="SAM" id="MobiDB-lite"/>
    </source>
</evidence>
<keyword evidence="9" id="KW-1133">Transmembrane helix</keyword>
<evidence type="ECO:0000313" key="12">
    <source>
        <dbReference type="EMBL" id="CAF3710794.1"/>
    </source>
</evidence>
<dbReference type="PROSITE" id="PS50071">
    <property type="entry name" value="HOMEOBOX_2"/>
    <property type="match status" value="1"/>
</dbReference>
<dbReference type="InterPro" id="IPR050296">
    <property type="entry name" value="Antp_homeobox"/>
</dbReference>
<keyword evidence="5 6" id="KW-0539">Nucleus</keyword>
<feature type="region of interest" description="Disordered" evidence="8">
    <location>
        <begin position="30"/>
        <end position="71"/>
    </location>
</feature>
<reference evidence="11" key="1">
    <citation type="submission" date="2021-02" db="EMBL/GenBank/DDBJ databases">
        <authorList>
            <person name="Nowell W R."/>
        </authorList>
    </citation>
    <scope>NUCLEOTIDE SEQUENCE</scope>
</reference>
<evidence type="ECO:0000256" key="5">
    <source>
        <dbReference type="ARBA" id="ARBA00023242"/>
    </source>
</evidence>
<keyword evidence="9" id="KW-0812">Transmembrane</keyword>
<feature type="DNA-binding region" description="Homeobox" evidence="6">
    <location>
        <begin position="223"/>
        <end position="283"/>
    </location>
</feature>
<dbReference type="GO" id="GO:0009952">
    <property type="term" value="P:anterior/posterior pattern specification"/>
    <property type="evidence" value="ECO:0007669"/>
    <property type="project" value="TreeGrafter"/>
</dbReference>
<dbReference type="AlphaFoldDB" id="A0A814BZW1"/>
<dbReference type="SUPFAM" id="SSF46689">
    <property type="entry name" value="Homeodomain-like"/>
    <property type="match status" value="1"/>
</dbReference>
<accession>A0A814BZW1</accession>
<dbReference type="InterPro" id="IPR017970">
    <property type="entry name" value="Homeobox_CS"/>
</dbReference>
<evidence type="ECO:0000256" key="3">
    <source>
        <dbReference type="ARBA" id="ARBA00023125"/>
    </source>
</evidence>
<comment type="caution">
    <text evidence="11">The sequence shown here is derived from an EMBL/GenBank/DDBJ whole genome shotgun (WGS) entry which is preliminary data.</text>
</comment>
<dbReference type="SMART" id="SM00389">
    <property type="entry name" value="HOX"/>
    <property type="match status" value="1"/>
</dbReference>
<organism evidence="11 13">
    <name type="scientific">Didymodactylos carnosus</name>
    <dbReference type="NCBI Taxonomy" id="1234261"/>
    <lineage>
        <taxon>Eukaryota</taxon>
        <taxon>Metazoa</taxon>
        <taxon>Spiralia</taxon>
        <taxon>Gnathifera</taxon>
        <taxon>Rotifera</taxon>
        <taxon>Eurotatoria</taxon>
        <taxon>Bdelloidea</taxon>
        <taxon>Philodinida</taxon>
        <taxon>Philodinidae</taxon>
        <taxon>Didymodactylos</taxon>
    </lineage>
</organism>